<keyword evidence="3 6" id="KW-0479">Metal-binding</keyword>
<dbReference type="InterPro" id="IPR002403">
    <property type="entry name" value="Cyt_P450_E_grp-IV"/>
</dbReference>
<feature type="binding site" description="axial binding residue" evidence="6">
    <location>
        <position position="393"/>
    </location>
    <ligand>
        <name>heme</name>
        <dbReference type="ChEBI" id="CHEBI:30413"/>
    </ligand>
    <ligandPart>
        <name>Fe</name>
        <dbReference type="ChEBI" id="CHEBI:18248"/>
    </ligandPart>
</feature>
<keyword evidence="7" id="KW-0503">Monooxygenase</keyword>
<dbReference type="GO" id="GO:0016705">
    <property type="term" value="F:oxidoreductase activity, acting on paired donors, with incorporation or reduction of molecular oxygen"/>
    <property type="evidence" value="ECO:0007669"/>
    <property type="project" value="InterPro"/>
</dbReference>
<dbReference type="Proteomes" id="UP000290288">
    <property type="component" value="Unassembled WGS sequence"/>
</dbReference>
<comment type="cofactor">
    <cofactor evidence="1 6">
        <name>heme</name>
        <dbReference type="ChEBI" id="CHEBI:30413"/>
    </cofactor>
</comment>
<dbReference type="InterPro" id="IPR017972">
    <property type="entry name" value="Cyt_P450_CS"/>
</dbReference>
<evidence type="ECO:0000256" key="5">
    <source>
        <dbReference type="ARBA" id="ARBA00023004"/>
    </source>
</evidence>
<keyword evidence="4 7" id="KW-0560">Oxidoreductase</keyword>
<keyword evidence="10" id="KW-1185">Reference proteome</keyword>
<keyword evidence="8" id="KW-0472">Membrane</keyword>
<keyword evidence="6 7" id="KW-0349">Heme</keyword>
<evidence type="ECO:0000256" key="3">
    <source>
        <dbReference type="ARBA" id="ARBA00022723"/>
    </source>
</evidence>
<evidence type="ECO:0008006" key="11">
    <source>
        <dbReference type="Google" id="ProtNLM"/>
    </source>
</evidence>
<dbReference type="GO" id="GO:0004497">
    <property type="term" value="F:monooxygenase activity"/>
    <property type="evidence" value="ECO:0007669"/>
    <property type="project" value="UniProtKB-KW"/>
</dbReference>
<evidence type="ECO:0000256" key="1">
    <source>
        <dbReference type="ARBA" id="ARBA00001971"/>
    </source>
</evidence>
<reference evidence="9 10" key="1">
    <citation type="submission" date="2019-01" db="EMBL/GenBank/DDBJ databases">
        <title>Draft genome sequence of Psathyrella aberdarensis IHI B618.</title>
        <authorList>
            <person name="Buettner E."/>
            <person name="Kellner H."/>
        </authorList>
    </citation>
    <scope>NUCLEOTIDE SEQUENCE [LARGE SCALE GENOMIC DNA]</scope>
    <source>
        <strain evidence="9 10">IHI B618</strain>
    </source>
</reference>
<name>A0A4Q2DF44_9AGAR</name>
<keyword evidence="8" id="KW-1133">Transmembrane helix</keyword>
<dbReference type="PRINTS" id="PR00465">
    <property type="entry name" value="EP450IV"/>
</dbReference>
<accession>A0A4Q2DF44</accession>
<evidence type="ECO:0000313" key="9">
    <source>
        <dbReference type="EMBL" id="RXW18199.1"/>
    </source>
</evidence>
<comment type="similarity">
    <text evidence="2 7">Belongs to the cytochrome P450 family.</text>
</comment>
<dbReference type="SUPFAM" id="SSF48264">
    <property type="entry name" value="Cytochrome P450"/>
    <property type="match status" value="1"/>
</dbReference>
<gene>
    <name evidence="9" type="ORF">EST38_g7662</name>
</gene>
<evidence type="ECO:0000256" key="8">
    <source>
        <dbReference type="SAM" id="Phobius"/>
    </source>
</evidence>
<evidence type="ECO:0000313" key="10">
    <source>
        <dbReference type="Proteomes" id="UP000290288"/>
    </source>
</evidence>
<evidence type="ECO:0000256" key="7">
    <source>
        <dbReference type="RuleBase" id="RU000461"/>
    </source>
</evidence>
<keyword evidence="5 6" id="KW-0408">Iron</keyword>
<sequence>MATFAELLGTVIIVYVLHQWFMFYRTRSKYHGIAFKVPTITTSTGWLIVVSGDQLIEELRKAPSEVLCFNLVTVDQLQTEIVFGKHAHAKEFQIGVVRSALTRAFPSRFAEIRDEIVQSCNQYLPNGSDWQAFQLQANLIHIVCRTSNRLFVGLPLCREPEYLKIQEEWTIHVMIAAQLSYIFPKPLRPIAALFLNKVESMTKRVEKFLGPIITERIEKDAKYGPNWEGRPSDLISWLIDFAPPEHKNVEDITVRVMFINFAAIHTTTLILTNTLFDLAARTEYIEPLRAEMEEVIGNYGWTKEAMGRMWKFDSFMKESTRLAGVSNIAVGRKALKDFTFSNGLTIPAGYTVAAASSGVHSDPNGTNEYDPLRHQMVSLDTTYLVFGHGRHACPGRFFAVNEVKAMAAHILLNYDIKLPGDAKEVPPGRWFAGNRIPDPKAEMMFRKRKVD</sequence>
<dbReference type="PANTHER" id="PTHR46206">
    <property type="entry name" value="CYTOCHROME P450"/>
    <property type="match status" value="1"/>
</dbReference>
<comment type="caution">
    <text evidence="9">The sequence shown here is derived from an EMBL/GenBank/DDBJ whole genome shotgun (WGS) entry which is preliminary data.</text>
</comment>
<dbReference type="AlphaFoldDB" id="A0A4Q2DF44"/>
<organism evidence="9 10">
    <name type="scientific">Candolleomyces aberdarensis</name>
    <dbReference type="NCBI Taxonomy" id="2316362"/>
    <lineage>
        <taxon>Eukaryota</taxon>
        <taxon>Fungi</taxon>
        <taxon>Dikarya</taxon>
        <taxon>Basidiomycota</taxon>
        <taxon>Agaricomycotina</taxon>
        <taxon>Agaricomycetes</taxon>
        <taxon>Agaricomycetidae</taxon>
        <taxon>Agaricales</taxon>
        <taxon>Agaricineae</taxon>
        <taxon>Psathyrellaceae</taxon>
        <taxon>Candolleomyces</taxon>
    </lineage>
</organism>
<dbReference type="Pfam" id="PF00067">
    <property type="entry name" value="p450"/>
    <property type="match status" value="1"/>
</dbReference>
<dbReference type="Gene3D" id="1.10.630.10">
    <property type="entry name" value="Cytochrome P450"/>
    <property type="match status" value="1"/>
</dbReference>
<evidence type="ECO:0000256" key="4">
    <source>
        <dbReference type="ARBA" id="ARBA00023002"/>
    </source>
</evidence>
<dbReference type="PROSITE" id="PS00086">
    <property type="entry name" value="CYTOCHROME_P450"/>
    <property type="match status" value="1"/>
</dbReference>
<evidence type="ECO:0000256" key="6">
    <source>
        <dbReference type="PIRSR" id="PIRSR602403-1"/>
    </source>
</evidence>
<feature type="transmembrane region" description="Helical" evidence="8">
    <location>
        <begin position="6"/>
        <end position="24"/>
    </location>
</feature>
<dbReference type="EMBL" id="SDEE01000283">
    <property type="protein sequence ID" value="RXW18199.1"/>
    <property type="molecule type" value="Genomic_DNA"/>
</dbReference>
<dbReference type="CDD" id="cd11041">
    <property type="entry name" value="CYP503A1-like"/>
    <property type="match status" value="1"/>
</dbReference>
<dbReference type="STRING" id="2316362.A0A4Q2DF44"/>
<protein>
    <recommendedName>
        <fullName evidence="11">Cytochrome P450</fullName>
    </recommendedName>
</protein>
<proteinExistence type="inferred from homology"/>
<dbReference type="GO" id="GO:0020037">
    <property type="term" value="F:heme binding"/>
    <property type="evidence" value="ECO:0007669"/>
    <property type="project" value="InterPro"/>
</dbReference>
<dbReference type="InterPro" id="IPR036396">
    <property type="entry name" value="Cyt_P450_sf"/>
</dbReference>
<dbReference type="OrthoDB" id="1844152at2759"/>
<dbReference type="GO" id="GO:0005506">
    <property type="term" value="F:iron ion binding"/>
    <property type="evidence" value="ECO:0007669"/>
    <property type="project" value="InterPro"/>
</dbReference>
<dbReference type="InterPro" id="IPR001128">
    <property type="entry name" value="Cyt_P450"/>
</dbReference>
<keyword evidence="8" id="KW-0812">Transmembrane</keyword>
<evidence type="ECO:0000256" key="2">
    <source>
        <dbReference type="ARBA" id="ARBA00010617"/>
    </source>
</evidence>